<dbReference type="PANTHER" id="PTHR30160">
    <property type="entry name" value="TETRAACYLDISACCHARIDE 4'-KINASE-RELATED"/>
    <property type="match status" value="1"/>
</dbReference>
<gene>
    <name evidence="3" type="ORF">OVY01_13465</name>
</gene>
<dbReference type="EMBL" id="JAPMXC010000003">
    <property type="protein sequence ID" value="MCY0388227.1"/>
    <property type="molecule type" value="Genomic_DNA"/>
</dbReference>
<sequence>MVETTPVFRQVAVILSPALGDSLLLVTVAHNLQLNGARVTVFGQQGYLLRHWLPALRVRPALDAPAAKLIEVLAEFDAVLQLHDDKPFANLTECHPRVILLAHVFRSAAPYSMVDRLVEFCRDELKLPRVGRSNGLTPPTRLQHRRYRMRVAIHPTASTADKCWLAPRFLRLGLMLRKCGFDPQFVVAGEERSAWASVEAAGMMMPDLGSVDKLAGWLYESGWFIGNDSGVGHLASNLQIPTLSLFMRRGIARTWRPGWGAGDVLVGGAFLPSGRLKERYWKYMLSVGRVLRAFHRLRLETPLR</sequence>
<organism evidence="3 4">
    <name type="scientific">Robbsia betulipollinis</name>
    <dbReference type="NCBI Taxonomy" id="2981849"/>
    <lineage>
        <taxon>Bacteria</taxon>
        <taxon>Pseudomonadati</taxon>
        <taxon>Pseudomonadota</taxon>
        <taxon>Betaproteobacteria</taxon>
        <taxon>Burkholderiales</taxon>
        <taxon>Burkholderiaceae</taxon>
        <taxon>Robbsia</taxon>
    </lineage>
</organism>
<dbReference type="InterPro" id="IPR002201">
    <property type="entry name" value="Glyco_trans_9"/>
</dbReference>
<dbReference type="Gene3D" id="3.40.50.2000">
    <property type="entry name" value="Glycogen Phosphorylase B"/>
    <property type="match status" value="1"/>
</dbReference>
<dbReference type="SUPFAM" id="SSF53756">
    <property type="entry name" value="UDP-Glycosyltransferase/glycogen phosphorylase"/>
    <property type="match status" value="1"/>
</dbReference>
<reference evidence="3" key="1">
    <citation type="submission" date="2022-11" db="EMBL/GenBank/DDBJ databases">
        <title>Robbsia betulipollinis sp. nov., isolated from pollen of birch (Betula pendula).</title>
        <authorList>
            <person name="Shi H."/>
            <person name="Ambika Manirajan B."/>
            <person name="Ratering S."/>
            <person name="Geissler-Plaum R."/>
            <person name="Schnell S."/>
        </authorList>
    </citation>
    <scope>NUCLEOTIDE SEQUENCE</scope>
    <source>
        <strain evidence="3">Bb-Pol-6</strain>
    </source>
</reference>
<evidence type="ECO:0000313" key="4">
    <source>
        <dbReference type="Proteomes" id="UP001082899"/>
    </source>
</evidence>
<evidence type="ECO:0000313" key="3">
    <source>
        <dbReference type="EMBL" id="MCY0388227.1"/>
    </source>
</evidence>
<evidence type="ECO:0000256" key="1">
    <source>
        <dbReference type="ARBA" id="ARBA00022676"/>
    </source>
</evidence>
<comment type="caution">
    <text evidence="3">The sequence shown here is derived from an EMBL/GenBank/DDBJ whole genome shotgun (WGS) entry which is preliminary data.</text>
</comment>
<dbReference type="InterPro" id="IPR051199">
    <property type="entry name" value="LPS_LOS_Heptosyltrfase"/>
</dbReference>
<dbReference type="Pfam" id="PF01075">
    <property type="entry name" value="Glyco_transf_9"/>
    <property type="match status" value="1"/>
</dbReference>
<protein>
    <submittedName>
        <fullName evidence="3">Lipopolysaccharide heptosyltransferase family protein</fullName>
    </submittedName>
</protein>
<dbReference type="Proteomes" id="UP001082899">
    <property type="component" value="Unassembled WGS sequence"/>
</dbReference>
<evidence type="ECO:0000256" key="2">
    <source>
        <dbReference type="ARBA" id="ARBA00022679"/>
    </source>
</evidence>
<keyword evidence="2" id="KW-0808">Transferase</keyword>
<keyword evidence="4" id="KW-1185">Reference proteome</keyword>
<keyword evidence="1" id="KW-0328">Glycosyltransferase</keyword>
<dbReference type="RefSeq" id="WP_267848122.1">
    <property type="nucleotide sequence ID" value="NZ_JAPMXC010000003.1"/>
</dbReference>
<name>A0ABT3ZP33_9BURK</name>
<accession>A0ABT3ZP33</accession>
<proteinExistence type="predicted"/>